<evidence type="ECO:0000313" key="2">
    <source>
        <dbReference type="Proteomes" id="UP001165498"/>
    </source>
</evidence>
<comment type="caution">
    <text evidence="1">The sequence shown here is derived from an EMBL/GenBank/DDBJ whole genome shotgun (WGS) entry which is preliminary data.</text>
</comment>
<sequence length="94" mass="10593">MQPAPGTWAQQVSIEDWNDVAQRAEALLRDGVAPLRYRPRREDGSTLLVEFCWRGRYGLFLRADTNLADAGDARVIAFADRLFLLGGGRSHLDY</sequence>
<proteinExistence type="predicted"/>
<protein>
    <submittedName>
        <fullName evidence="1">Uncharacterized protein</fullName>
    </submittedName>
</protein>
<accession>A0ABT1QV26</accession>
<organism evidence="1 2">
    <name type="scientific">Tahibacter harae</name>
    <dbReference type="NCBI Taxonomy" id="2963937"/>
    <lineage>
        <taxon>Bacteria</taxon>
        <taxon>Pseudomonadati</taxon>
        <taxon>Pseudomonadota</taxon>
        <taxon>Gammaproteobacteria</taxon>
        <taxon>Lysobacterales</taxon>
        <taxon>Rhodanobacteraceae</taxon>
        <taxon>Tahibacter</taxon>
    </lineage>
</organism>
<name>A0ABT1QV26_9GAMM</name>
<dbReference type="RefSeq" id="WP_255915319.1">
    <property type="nucleotide sequence ID" value="NZ_JANFQO010000014.1"/>
</dbReference>
<dbReference type="Proteomes" id="UP001165498">
    <property type="component" value="Unassembled WGS sequence"/>
</dbReference>
<reference evidence="1" key="1">
    <citation type="submission" date="2022-07" db="EMBL/GenBank/DDBJ databases">
        <title>Tahibacter sp., a new gammaproteobacterium isolated from the silt sample collected at pig farm.</title>
        <authorList>
            <person name="Chen H."/>
        </authorList>
    </citation>
    <scope>NUCLEOTIDE SEQUENCE</scope>
    <source>
        <strain evidence="1">P2K</strain>
    </source>
</reference>
<evidence type="ECO:0000313" key="1">
    <source>
        <dbReference type="EMBL" id="MCQ4166131.1"/>
    </source>
</evidence>
<keyword evidence="2" id="KW-1185">Reference proteome</keyword>
<dbReference type="EMBL" id="JANFQO010000014">
    <property type="protein sequence ID" value="MCQ4166131.1"/>
    <property type="molecule type" value="Genomic_DNA"/>
</dbReference>
<gene>
    <name evidence="1" type="ORF">NM961_15525</name>
</gene>